<dbReference type="GO" id="GO:0051082">
    <property type="term" value="F:unfolded protein binding"/>
    <property type="evidence" value="ECO:0007669"/>
    <property type="project" value="InterPro"/>
</dbReference>
<organism evidence="2 3">
    <name type="scientific">Streptomyces azureus</name>
    <dbReference type="NCBI Taxonomy" id="146537"/>
    <lineage>
        <taxon>Bacteria</taxon>
        <taxon>Bacillati</taxon>
        <taxon>Actinomycetota</taxon>
        <taxon>Actinomycetes</taxon>
        <taxon>Kitasatosporales</taxon>
        <taxon>Streptomycetaceae</taxon>
        <taxon>Streptomyces</taxon>
    </lineage>
</organism>
<protein>
    <submittedName>
        <fullName evidence="2">Nitrate reductase molybdenum cofactor assembly chaperone</fullName>
    </submittedName>
</protein>
<dbReference type="RefSeq" id="WP_059421769.1">
    <property type="nucleotide sequence ID" value="NZ_DF968363.1"/>
</dbReference>
<dbReference type="InterPro" id="IPR020945">
    <property type="entry name" value="DMSO/NO3_reduct_chaperone"/>
</dbReference>
<dbReference type="Proteomes" id="UP000053859">
    <property type="component" value="Unassembled WGS sequence"/>
</dbReference>
<dbReference type="Pfam" id="PF02613">
    <property type="entry name" value="Nitrate_red_del"/>
    <property type="match status" value="1"/>
</dbReference>
<dbReference type="AlphaFoldDB" id="A0A0K8PTR5"/>
<proteinExistence type="predicted"/>
<reference evidence="2" key="1">
    <citation type="journal article" date="2015" name="Genome Announc.">
        <title>Draft Genome Sequence of Thiostrepton-Producing Streptomyces azureus ATCC 14921.</title>
        <authorList>
            <person name="Sakihara K."/>
            <person name="Maeda J."/>
            <person name="Tashiro K."/>
            <person name="Fujino Y."/>
            <person name="Kuhara S."/>
            <person name="Ohshima T."/>
            <person name="Ogata S."/>
            <person name="Doi K."/>
        </authorList>
    </citation>
    <scope>NUCLEOTIDE SEQUENCE [LARGE SCALE GENOMIC DNA]</scope>
    <source>
        <strain evidence="2">ATCC14921</strain>
    </source>
</reference>
<accession>A0A0K8PTR5</accession>
<evidence type="ECO:0000313" key="2">
    <source>
        <dbReference type="EMBL" id="GAP51201.1"/>
    </source>
</evidence>
<dbReference type="GO" id="GO:0051131">
    <property type="term" value="P:chaperone-mediated protein complex assembly"/>
    <property type="evidence" value="ECO:0007669"/>
    <property type="project" value="InterPro"/>
</dbReference>
<dbReference type="GO" id="GO:0042128">
    <property type="term" value="P:nitrate assimilation"/>
    <property type="evidence" value="ECO:0007669"/>
    <property type="project" value="UniProtKB-KW"/>
</dbReference>
<dbReference type="SUPFAM" id="SSF89155">
    <property type="entry name" value="TorD-like"/>
    <property type="match status" value="1"/>
</dbReference>
<dbReference type="PANTHER" id="PTHR43680">
    <property type="entry name" value="NITRATE REDUCTASE MOLYBDENUM COFACTOR ASSEMBLY CHAPERONE"/>
    <property type="match status" value="1"/>
</dbReference>
<gene>
    <name evidence="2" type="ORF">SAZU_6062</name>
</gene>
<dbReference type="PANTHER" id="PTHR43680:SF2">
    <property type="entry name" value="NITRATE REDUCTASE MOLYBDENUM COFACTOR ASSEMBLY CHAPERONE NARJ"/>
    <property type="match status" value="1"/>
</dbReference>
<evidence type="ECO:0000256" key="1">
    <source>
        <dbReference type="ARBA" id="ARBA00023063"/>
    </source>
</evidence>
<sequence length="166" mass="18100">MPGFELLYQAAALCLTYPGDEFRARLPLLREAAPQLREFADHAAVTAPRELAAHYLQVFESAEGHSLYLSRWRGFSPARFQELYSSHGLELTGEELPDFLPAVLEFTARTGNTVLLTEHRAGLERLRSGLADSGTPYASVVDAVYATLPPAENQAAFHDGSPPAGS</sequence>
<dbReference type="InterPro" id="IPR003765">
    <property type="entry name" value="NO3_reductase_chaperone_NarJ"/>
</dbReference>
<evidence type="ECO:0000313" key="3">
    <source>
        <dbReference type="Proteomes" id="UP000053859"/>
    </source>
</evidence>
<dbReference type="PATRIC" id="fig|146537.3.peg.6376"/>
<name>A0A0K8PTR5_STRAJ</name>
<dbReference type="GO" id="GO:0016530">
    <property type="term" value="F:metallochaperone activity"/>
    <property type="evidence" value="ECO:0007669"/>
    <property type="project" value="TreeGrafter"/>
</dbReference>
<keyword evidence="1" id="KW-0534">Nitrate assimilation</keyword>
<dbReference type="EMBL" id="DF968363">
    <property type="protein sequence ID" value="GAP51201.1"/>
    <property type="molecule type" value="Genomic_DNA"/>
</dbReference>
<dbReference type="OrthoDB" id="4307003at2"/>
<keyword evidence="3" id="KW-1185">Reference proteome</keyword>
<dbReference type="InterPro" id="IPR036411">
    <property type="entry name" value="TorD-like_sf"/>
</dbReference>